<keyword evidence="3" id="KW-1185">Reference proteome</keyword>
<dbReference type="Proteomes" id="UP000297245">
    <property type="component" value="Unassembled WGS sequence"/>
</dbReference>
<evidence type="ECO:0008006" key="4">
    <source>
        <dbReference type="Google" id="ProtNLM"/>
    </source>
</evidence>
<name>A0A4V4HB14_DENBC</name>
<feature type="compositionally biased region" description="Polar residues" evidence="1">
    <location>
        <begin position="10"/>
        <end position="20"/>
    </location>
</feature>
<dbReference type="OrthoDB" id="3065091at2759"/>
<sequence>MKQEVKNQIYEGSSGSNNNIIAKPSVPEVYPQVLALPIACRPLFPGFYKAVVIRNPHVDSEVSLPTPPSSPTPEKLESLESQEPAEVVPHAPVQVLGRRFDGCSRD</sequence>
<reference evidence="2 3" key="1">
    <citation type="journal article" date="2019" name="Nat. Ecol. Evol.">
        <title>Megaphylogeny resolves global patterns of mushroom evolution.</title>
        <authorList>
            <person name="Varga T."/>
            <person name="Krizsan K."/>
            <person name="Foldi C."/>
            <person name="Dima B."/>
            <person name="Sanchez-Garcia M."/>
            <person name="Sanchez-Ramirez S."/>
            <person name="Szollosi G.J."/>
            <person name="Szarkandi J.G."/>
            <person name="Papp V."/>
            <person name="Albert L."/>
            <person name="Andreopoulos W."/>
            <person name="Angelini C."/>
            <person name="Antonin V."/>
            <person name="Barry K.W."/>
            <person name="Bougher N.L."/>
            <person name="Buchanan P."/>
            <person name="Buyck B."/>
            <person name="Bense V."/>
            <person name="Catcheside P."/>
            <person name="Chovatia M."/>
            <person name="Cooper J."/>
            <person name="Damon W."/>
            <person name="Desjardin D."/>
            <person name="Finy P."/>
            <person name="Geml J."/>
            <person name="Haridas S."/>
            <person name="Hughes K."/>
            <person name="Justo A."/>
            <person name="Karasinski D."/>
            <person name="Kautmanova I."/>
            <person name="Kiss B."/>
            <person name="Kocsube S."/>
            <person name="Kotiranta H."/>
            <person name="LaButti K.M."/>
            <person name="Lechner B.E."/>
            <person name="Liimatainen K."/>
            <person name="Lipzen A."/>
            <person name="Lukacs Z."/>
            <person name="Mihaltcheva S."/>
            <person name="Morgado L.N."/>
            <person name="Niskanen T."/>
            <person name="Noordeloos M.E."/>
            <person name="Ohm R.A."/>
            <person name="Ortiz-Santana B."/>
            <person name="Ovrebo C."/>
            <person name="Racz N."/>
            <person name="Riley R."/>
            <person name="Savchenko A."/>
            <person name="Shiryaev A."/>
            <person name="Soop K."/>
            <person name="Spirin V."/>
            <person name="Szebenyi C."/>
            <person name="Tomsovsky M."/>
            <person name="Tulloss R.E."/>
            <person name="Uehling J."/>
            <person name="Grigoriev I.V."/>
            <person name="Vagvolgyi C."/>
            <person name="Papp T."/>
            <person name="Martin F.M."/>
            <person name="Miettinen O."/>
            <person name="Hibbett D.S."/>
            <person name="Nagy L.G."/>
        </authorList>
    </citation>
    <scope>NUCLEOTIDE SEQUENCE [LARGE SCALE GENOMIC DNA]</scope>
    <source>
        <strain evidence="2 3">CBS 962.96</strain>
    </source>
</reference>
<organism evidence="2 3">
    <name type="scientific">Dendrothele bispora (strain CBS 962.96)</name>
    <dbReference type="NCBI Taxonomy" id="1314807"/>
    <lineage>
        <taxon>Eukaryota</taxon>
        <taxon>Fungi</taxon>
        <taxon>Dikarya</taxon>
        <taxon>Basidiomycota</taxon>
        <taxon>Agaricomycotina</taxon>
        <taxon>Agaricomycetes</taxon>
        <taxon>Agaricomycetidae</taxon>
        <taxon>Agaricales</taxon>
        <taxon>Agaricales incertae sedis</taxon>
        <taxon>Dendrothele</taxon>
    </lineage>
</organism>
<evidence type="ECO:0000313" key="3">
    <source>
        <dbReference type="Proteomes" id="UP000297245"/>
    </source>
</evidence>
<dbReference type="AlphaFoldDB" id="A0A4V4HB14"/>
<gene>
    <name evidence="2" type="ORF">K435DRAFT_87230</name>
</gene>
<protein>
    <recommendedName>
        <fullName evidence="4">Lon N-terminal domain-containing protein</fullName>
    </recommendedName>
</protein>
<proteinExistence type="predicted"/>
<feature type="region of interest" description="Disordered" evidence="1">
    <location>
        <begin position="1"/>
        <end position="22"/>
    </location>
</feature>
<dbReference type="EMBL" id="ML180392">
    <property type="protein sequence ID" value="THU77595.1"/>
    <property type="molecule type" value="Genomic_DNA"/>
</dbReference>
<evidence type="ECO:0000256" key="1">
    <source>
        <dbReference type="SAM" id="MobiDB-lite"/>
    </source>
</evidence>
<accession>A0A4V4HB14</accession>
<evidence type="ECO:0000313" key="2">
    <source>
        <dbReference type="EMBL" id="THU77595.1"/>
    </source>
</evidence>
<feature type="region of interest" description="Disordered" evidence="1">
    <location>
        <begin position="59"/>
        <end position="88"/>
    </location>
</feature>